<feature type="binding site" evidence="9">
    <location>
        <begin position="372"/>
        <end position="378"/>
    </location>
    <ligand>
        <name>S-adenosyl-L-methionine</name>
        <dbReference type="ChEBI" id="CHEBI:59789"/>
    </ligand>
</feature>
<dbReference type="PRINTS" id="PR02012">
    <property type="entry name" value="RCMTNOP2"/>
</dbReference>
<dbReference type="NCBIfam" id="TIGR00446">
    <property type="entry name" value="nop2p"/>
    <property type="match status" value="1"/>
</dbReference>
<feature type="compositionally biased region" description="Basic and acidic residues" evidence="10">
    <location>
        <begin position="1"/>
        <end position="12"/>
    </location>
</feature>
<feature type="compositionally biased region" description="Basic and acidic residues" evidence="10">
    <location>
        <begin position="78"/>
        <end position="91"/>
    </location>
</feature>
<evidence type="ECO:0000256" key="9">
    <source>
        <dbReference type="PROSITE-ProRule" id="PRU01023"/>
    </source>
</evidence>
<sequence>MGRKANWSEKPKSGPGRKSRKQPAPSFPGMIGGPGQGGGGIAKHRKKKQFGGPGKKRNASFPSLNDSRKLKPGQPYRKSNEPKKAPKDKQVTRSIKNVSDSEDEEENKIMDSNSEGDEGVSDNEPEMDAGSGSEEMDGSDDEMMQDDFSGSDGEAPDSGNDEDEQNEEDGKGEDKAGNEEDDKLTKWHKIANMNGNGENDDTDKIEFPDGQENFDVQVVVDRIKDVISTLLDFKTRREEGRSRSEYISLLTTDLCQYYGYNEFLMERVMQIFPLGELQDALDAGDAPRPLTIRTNTLKCRRRELAQALISRGVNLDPVGKWSKVGLVVYSSQVPVGATPEYLAGHYMIQGAASFLPVMALGPQENERILDMCAAPGGKSTHIAALMKNTGTLMANEFNKDRAKALIGNFHRMGVKNSVICSYDGRKLPEVIKGFDRVLLDAPCSGTGVVSKDSSTKTQRDAKDIQRTNTKQKELIMAAIDCLDATSKTGGYLVYSTCSILPEENEEVVNLALRKRNVKLVPTGLDFGTPGFTKFQDKRYHPTMNLTRRFYPHSHNMDGFFVAKFKKFSNSNPVIKQVEEEAESSGEQE</sequence>
<accession>A0ABP1QG02</accession>
<feature type="compositionally biased region" description="Acidic residues" evidence="10">
    <location>
        <begin position="134"/>
        <end position="145"/>
    </location>
</feature>
<feature type="binding site" evidence="9">
    <location>
        <position position="440"/>
    </location>
    <ligand>
        <name>S-adenosyl-L-methionine</name>
        <dbReference type="ChEBI" id="CHEBI:59789"/>
    </ligand>
</feature>
<evidence type="ECO:0000313" key="12">
    <source>
        <dbReference type="EMBL" id="CAL8101859.1"/>
    </source>
</evidence>
<evidence type="ECO:0000256" key="4">
    <source>
        <dbReference type="ARBA" id="ARBA00022603"/>
    </source>
</evidence>
<dbReference type="InterPro" id="IPR023267">
    <property type="entry name" value="RCMT"/>
</dbReference>
<gene>
    <name evidence="12" type="ORF">ODALV1_LOCUS10978</name>
</gene>
<dbReference type="InterPro" id="IPR029063">
    <property type="entry name" value="SAM-dependent_MTases_sf"/>
</dbReference>
<keyword evidence="7 9" id="KW-0694">RNA-binding</keyword>
<feature type="region of interest" description="Disordered" evidence="10">
    <location>
        <begin position="1"/>
        <end position="185"/>
    </location>
</feature>
<evidence type="ECO:0000259" key="11">
    <source>
        <dbReference type="PROSITE" id="PS51686"/>
    </source>
</evidence>
<dbReference type="PRINTS" id="PR02008">
    <property type="entry name" value="RCMTFAMILY"/>
</dbReference>
<feature type="binding site" evidence="9">
    <location>
        <position position="396"/>
    </location>
    <ligand>
        <name>S-adenosyl-L-methionine</name>
        <dbReference type="ChEBI" id="CHEBI:59789"/>
    </ligand>
</feature>
<dbReference type="SUPFAM" id="SSF53335">
    <property type="entry name" value="S-adenosyl-L-methionine-dependent methyltransferases"/>
    <property type="match status" value="1"/>
</dbReference>
<keyword evidence="8" id="KW-0539">Nucleus</keyword>
<feature type="compositionally biased region" description="Basic residues" evidence="10">
    <location>
        <begin position="42"/>
        <end position="58"/>
    </location>
</feature>
<reference evidence="12 13" key="1">
    <citation type="submission" date="2024-08" db="EMBL/GenBank/DDBJ databases">
        <authorList>
            <person name="Cucini C."/>
            <person name="Frati F."/>
        </authorList>
    </citation>
    <scope>NUCLEOTIDE SEQUENCE [LARGE SCALE GENOMIC DNA]</scope>
</reference>
<evidence type="ECO:0000256" key="7">
    <source>
        <dbReference type="ARBA" id="ARBA00022884"/>
    </source>
</evidence>
<dbReference type="Gene3D" id="3.30.70.1170">
    <property type="entry name" value="Sun protein, domain 3"/>
    <property type="match status" value="1"/>
</dbReference>
<comment type="similarity">
    <text evidence="2 9">Belongs to the class I-like SAM-binding methyltransferase superfamily. RsmB/NOP family.</text>
</comment>
<evidence type="ECO:0000256" key="2">
    <source>
        <dbReference type="ARBA" id="ARBA00007494"/>
    </source>
</evidence>
<protein>
    <recommendedName>
        <fullName evidence="11">SAM-dependent MTase RsmB/NOP-type domain-containing protein</fullName>
    </recommendedName>
</protein>
<feature type="compositionally biased region" description="Acidic residues" evidence="10">
    <location>
        <begin position="114"/>
        <end position="127"/>
    </location>
</feature>
<keyword evidence="13" id="KW-1185">Reference proteome</keyword>
<dbReference type="InterPro" id="IPR018314">
    <property type="entry name" value="RsmB/NOL1/NOP2-like_CS"/>
</dbReference>
<comment type="subcellular location">
    <subcellularLocation>
        <location evidence="1">Nucleus</location>
        <location evidence="1">Nucleolus</location>
    </subcellularLocation>
</comment>
<dbReference type="InterPro" id="IPR011023">
    <property type="entry name" value="Nop2p"/>
</dbReference>
<organism evidence="12 13">
    <name type="scientific">Orchesella dallaii</name>
    <dbReference type="NCBI Taxonomy" id="48710"/>
    <lineage>
        <taxon>Eukaryota</taxon>
        <taxon>Metazoa</taxon>
        <taxon>Ecdysozoa</taxon>
        <taxon>Arthropoda</taxon>
        <taxon>Hexapoda</taxon>
        <taxon>Collembola</taxon>
        <taxon>Entomobryomorpha</taxon>
        <taxon>Entomobryoidea</taxon>
        <taxon>Orchesellidae</taxon>
        <taxon>Orchesellinae</taxon>
        <taxon>Orchesella</taxon>
    </lineage>
</organism>
<proteinExistence type="inferred from homology"/>
<evidence type="ECO:0000313" key="13">
    <source>
        <dbReference type="Proteomes" id="UP001642540"/>
    </source>
</evidence>
<dbReference type="Proteomes" id="UP001642540">
    <property type="component" value="Unassembled WGS sequence"/>
</dbReference>
<dbReference type="EMBL" id="CAXLJM020000033">
    <property type="protein sequence ID" value="CAL8101859.1"/>
    <property type="molecule type" value="Genomic_DNA"/>
</dbReference>
<keyword evidence="5 9" id="KW-0808">Transferase</keyword>
<evidence type="ECO:0000256" key="6">
    <source>
        <dbReference type="ARBA" id="ARBA00022691"/>
    </source>
</evidence>
<keyword evidence="6 9" id="KW-0949">S-adenosyl-L-methionine</keyword>
<dbReference type="PROSITE" id="PS51686">
    <property type="entry name" value="SAM_MT_RSMB_NOP"/>
    <property type="match status" value="1"/>
</dbReference>
<evidence type="ECO:0000256" key="8">
    <source>
        <dbReference type="ARBA" id="ARBA00023242"/>
    </source>
</evidence>
<dbReference type="InterPro" id="IPR054728">
    <property type="entry name" value="RsmB-like_ferredoxin"/>
</dbReference>
<comment type="caution">
    <text evidence="12">The sequence shown here is derived from an EMBL/GenBank/DDBJ whole genome shotgun (WGS) entry which is preliminary data.</text>
</comment>
<keyword evidence="3" id="KW-0690">Ribosome biogenesis</keyword>
<dbReference type="Pfam" id="PF22458">
    <property type="entry name" value="RsmF-B_ferredox"/>
    <property type="match status" value="1"/>
</dbReference>
<dbReference type="InterPro" id="IPR049560">
    <property type="entry name" value="MeTrfase_RsmB-F_NOP2_cat"/>
</dbReference>
<dbReference type="InterPro" id="IPR001678">
    <property type="entry name" value="MeTrfase_RsmB-F_NOP2_dom"/>
</dbReference>
<feature type="compositionally biased region" description="Basic and acidic residues" evidence="10">
    <location>
        <begin position="168"/>
        <end position="178"/>
    </location>
</feature>
<evidence type="ECO:0000256" key="1">
    <source>
        <dbReference type="ARBA" id="ARBA00004604"/>
    </source>
</evidence>
<evidence type="ECO:0000256" key="10">
    <source>
        <dbReference type="SAM" id="MobiDB-lite"/>
    </source>
</evidence>
<dbReference type="Gene3D" id="3.40.50.150">
    <property type="entry name" value="Vaccinia Virus protein VP39"/>
    <property type="match status" value="1"/>
</dbReference>
<feature type="active site" description="Nucleophile" evidence="9">
    <location>
        <position position="497"/>
    </location>
</feature>
<evidence type="ECO:0000256" key="5">
    <source>
        <dbReference type="ARBA" id="ARBA00022679"/>
    </source>
</evidence>
<feature type="binding site" evidence="9">
    <location>
        <position position="423"/>
    </location>
    <ligand>
        <name>S-adenosyl-L-methionine</name>
        <dbReference type="ChEBI" id="CHEBI:59789"/>
    </ligand>
</feature>
<evidence type="ECO:0000256" key="3">
    <source>
        <dbReference type="ARBA" id="ARBA00022517"/>
    </source>
</evidence>
<dbReference type="PANTHER" id="PTHR22807">
    <property type="entry name" value="NOP2 YEAST -RELATED NOL1/NOP2/FMU SUN DOMAIN-CONTAINING"/>
    <property type="match status" value="1"/>
</dbReference>
<dbReference type="PROSITE" id="PS01153">
    <property type="entry name" value="NOL1_NOP2_SUN"/>
    <property type="match status" value="1"/>
</dbReference>
<feature type="domain" description="SAM-dependent MTase RsmB/NOP-type" evidence="11">
    <location>
        <begin position="280"/>
        <end position="567"/>
    </location>
</feature>
<feature type="compositionally biased region" description="Gly residues" evidence="10">
    <location>
        <begin position="30"/>
        <end position="41"/>
    </location>
</feature>
<dbReference type="Pfam" id="PF01189">
    <property type="entry name" value="Methyltr_RsmB-F"/>
    <property type="match status" value="1"/>
</dbReference>
<dbReference type="PANTHER" id="PTHR22807:SF30">
    <property type="entry name" value="28S RRNA (CYTOSINE(4447)-C(5))-METHYLTRANSFERASE-RELATED"/>
    <property type="match status" value="1"/>
</dbReference>
<name>A0ABP1QG02_9HEXA</name>
<dbReference type="InterPro" id="IPR023273">
    <property type="entry name" value="RCMT_NOP2"/>
</dbReference>
<keyword evidence="4 9" id="KW-0489">Methyltransferase</keyword>